<feature type="domain" description="URB1 C-terminal" evidence="3">
    <location>
        <begin position="1802"/>
        <end position="1992"/>
    </location>
</feature>
<feature type="domain" description="URB1 N-terminal" evidence="2">
    <location>
        <begin position="56"/>
        <end position="390"/>
    </location>
</feature>
<evidence type="ECO:0000256" key="1">
    <source>
        <dbReference type="SAM" id="MobiDB-lite"/>
    </source>
</evidence>
<dbReference type="InterPro" id="IPR032436">
    <property type="entry name" value="URB1_C"/>
</dbReference>
<dbReference type="SUPFAM" id="SSF48371">
    <property type="entry name" value="ARM repeat"/>
    <property type="match status" value="1"/>
</dbReference>
<feature type="region of interest" description="Disordered" evidence="1">
    <location>
        <begin position="2257"/>
        <end position="2280"/>
    </location>
</feature>
<evidence type="ECO:0000313" key="4">
    <source>
        <dbReference type="EMBL" id="CAK0783064.1"/>
    </source>
</evidence>
<accession>A0AAV1IAU3</accession>
<name>A0AAV1IAU3_9CHLO</name>
<gene>
    <name evidence="4" type="ORF">CVIRNUC_006259</name>
</gene>
<dbReference type="InterPro" id="IPR021714">
    <property type="entry name" value="URB1_N"/>
</dbReference>
<feature type="compositionally biased region" description="Basic and acidic residues" evidence="1">
    <location>
        <begin position="888"/>
        <end position="906"/>
    </location>
</feature>
<evidence type="ECO:0000313" key="5">
    <source>
        <dbReference type="Proteomes" id="UP001314263"/>
    </source>
</evidence>
<feature type="compositionally biased region" description="Polar residues" evidence="1">
    <location>
        <begin position="921"/>
        <end position="930"/>
    </location>
</feature>
<dbReference type="InterPro" id="IPR016024">
    <property type="entry name" value="ARM-type_fold"/>
</dbReference>
<dbReference type="EMBL" id="CAUYUE010000008">
    <property type="protein sequence ID" value="CAK0783064.1"/>
    <property type="molecule type" value="Genomic_DNA"/>
</dbReference>
<dbReference type="Pfam" id="PF11707">
    <property type="entry name" value="Npa1"/>
    <property type="match status" value="1"/>
</dbReference>
<proteinExistence type="predicted"/>
<organism evidence="4 5">
    <name type="scientific">Coccomyxa viridis</name>
    <dbReference type="NCBI Taxonomy" id="1274662"/>
    <lineage>
        <taxon>Eukaryota</taxon>
        <taxon>Viridiplantae</taxon>
        <taxon>Chlorophyta</taxon>
        <taxon>core chlorophytes</taxon>
        <taxon>Trebouxiophyceae</taxon>
        <taxon>Trebouxiophyceae incertae sedis</taxon>
        <taxon>Coccomyxaceae</taxon>
        <taxon>Coccomyxa</taxon>
    </lineage>
</organism>
<dbReference type="GO" id="GO:0000466">
    <property type="term" value="P:maturation of 5.8S rRNA from tricistronic rRNA transcript (SSU-rRNA, 5.8S rRNA, LSU-rRNA)"/>
    <property type="evidence" value="ECO:0007669"/>
    <property type="project" value="TreeGrafter"/>
</dbReference>
<evidence type="ECO:0008006" key="6">
    <source>
        <dbReference type="Google" id="ProtNLM"/>
    </source>
</evidence>
<dbReference type="GO" id="GO:0005730">
    <property type="term" value="C:nucleolus"/>
    <property type="evidence" value="ECO:0007669"/>
    <property type="project" value="TreeGrafter"/>
</dbReference>
<keyword evidence="5" id="KW-1185">Reference proteome</keyword>
<sequence length="2467" mass="264606">MAQFPGMELGKILEALRAVRDPEVNAQGLQALRRELQGPSATSFLADFLAKCPDLKELRAVWDTQLTAKNDDVIAALLLLLADLIMLMASSSSQKQQDTGRELVSFVVSRRIKALYFYLSSDSKLKIHAALALLSAVAKHSAHAARQLVHSFDFSLSALAKLSRLPRERKDVPQDKARRRLVESWQAPDPTKRPTASMFIDFALSLLTHADAALLQRLLPVRVIWSGLIGQLSQYPPEAVHRILDVIQTGVLSAGDSIPATLQAQPFGDAALAQIAMVAAWDAEEASAQGGTPSTAAACAAAQQMLLQLMTDPRHGIAPPVKCGAVSSAAADQPGGRRVLRLLQTLKVASLGAHYDLLLSIARQRPNLASAYLVSCQLGMDPKPSLKWLASMSVLGSLMQLSPDVDFPVIARRRAKPPGLDSPAVSMRIRCIFPPALPRGVIAKGLQHGNALVQQATLSTLCQMLAAIAQSLSSLEDAQAIAHCQHQQLLRQGTDPAAHLAEDRHSELASQEEIGKVSLIGTERASNHGDIGGSVPVLEESTRLDLQPHSTRSEGAAVAAAQARLGAWQSLNRRLRFSMAVRLPDLQALLTLHASLSTADDTAQKPEQEQQGLAELSGRELVLLHLLKVLNSYACCLPGTMSKAHFNAWQLLPQGMGCMHPCLQYAALTALNSSLAHASSPAASSALPSAEQLASLLQLLQLPSARPAIIDAAYSAAQRFLEQALEFQNMAEVHLWLDSLPKAAAGESDGRAAAVARFVAEAVTFLLRKPHEMWELQQDILSASSPETGAPHLEAEASLLPVTALRQAIRVAGSSKIPEASIMAVCKYVEGVLDMLLRFQHDPKPLKAVISGVLSRHASGGVAQNPDPAEQQQLAGSSQRPAKRAKRGSKEDSPAQIIADDRREAQDASSRQPDAGKRDTVQQQAHSQGATGAAMRALRSTGAGFTGRADESDDELDHDMAAEPSSIQGLLDAIAFKTGARDHEEELRLFEALECMPVRHRSVSALALVRALTMAPVMKHLAKGLRFVLVDRGGPTLSADRLEVLAAVFRQKNLLDSYLAPHGQRSELQADRDCTITELVQWVLEREAASQETEASLEGSAWPAVTASVQPYIQRALALLKEAAASQDKQPPGQTCRAYCMLAQRLPLHQTAAAALALLDHSRQQHGMPAIQWRTEHGLQVAAGLLKHRAVKADAAVALSQPQTSRLLGAIAEHVRPAGDGLPAECLAELLARHPSVQGQLAWQLTSEANKIVENAIAVPSHARCALAAVLLRALPLSISHAAGLFAQAELDPSIYQVAMMLPVMKSFLEVARPWEADMNTTSSLHAHTMCLMRWVVGDTVNQTEEPSAEGKAALHGCTVTAVLELWLEKGCMEDDHMLYRLNQAAPAGAWATQSCDPSHFTSLAQQKVELSCCLVRRLAARSRKAADACAAVSFFSTAVLTAAAQLMKPQRAEEDAPSVLPQLESIIAELLPELLSQHSMQDWLQSDKLSFMAALQKFAITTLRYHFRSASHLDLLRLVLAALPDGATSDGCSNCTPLADLAAALSELIMLHSECQPLMLKGSEGPLPEAAAQLAIPLSSLLPLVPLHALSKQEVSAKQAVLDLLATLLERLSWAAESTSLGDQWDGLVPALLMGYGATMSATDRAALRLLRILQARRHQEFSYGGAESEASPVNVAGAWTPEGPAGTGFIFGAAARGLNERGLLIKAPEQGSERTSLLRDNLSIDPRRCALTVLHWPEEYIEDFGKPSGDGSPCNGRVAQGMISAAQCAAYDAAFLLPFTVQVIQEGLMACLEVATSGLLAVVLRGLAYCNDALRGCAYEALALYDEALEASDFREKVQLSVLMALVRQSVDKPLQRLPTLTAVFLAEASCALTQPGCPLFPAINRHLLRRPALDLEEAPLLRQLLSSSAAEHAAERLWLVRLLAAGFRGQEEGNIFRRQFVGELLMSIHGSALADDDLLDAIEDVMCRVCAHAPTYAVDLVQHAGLVSWMSATLMVKLQQVMPEHEQAHGANGSHQLCDQESEASMAFARLLNALRALLDAKKWRTAAKFGSLGALQVFVQAASSLLTALSEHSPGWCKLPASEAVLEYALAVQQRIRSSWDAEMSQPPHQPWHVLAALLCAGQAMPEAHRILMLKLVLELPPPAQGGPGGFWMIACWALDAACVLCQRGNQQRSAAGMPQPQHGSQLQQGLHPPGSHGPALESELASLAARVLPWLASCMASRAGAAGSTGTSASLSAAASALRPAAATAQTAGASISNSHSRRNQGCPGPLGEACGDRETAERLVGLYFRLDGERRSETASAAAFALAQLLQPAVGTLLMRTASTDEQEPAKGKWRFLLGNTLLRMLAHLPLSAELTHHWQATALAASIKPAPGTRDKGQAQLALQANAMSAVNVTEKGKAALEMLMVMLPEFCMRQPVVLTISLLHQWRSGDVDVGRAGRVRQGLTEIEFRHARANKVGLK</sequence>
<dbReference type="GO" id="GO:0000463">
    <property type="term" value="P:maturation of LSU-rRNA from tricistronic rRNA transcript (SSU-rRNA, 5.8S rRNA, LSU-rRNA)"/>
    <property type="evidence" value="ECO:0007669"/>
    <property type="project" value="TreeGrafter"/>
</dbReference>
<dbReference type="Pfam" id="PF16201">
    <property type="entry name" value="NopRA1"/>
    <property type="match status" value="1"/>
</dbReference>
<feature type="compositionally biased region" description="Polar residues" evidence="1">
    <location>
        <begin position="870"/>
        <end position="880"/>
    </location>
</feature>
<reference evidence="4 5" key="1">
    <citation type="submission" date="2023-10" db="EMBL/GenBank/DDBJ databases">
        <authorList>
            <person name="Maclean D."/>
            <person name="Macfadyen A."/>
        </authorList>
    </citation>
    <scope>NUCLEOTIDE SEQUENCE [LARGE SCALE GENOMIC DNA]</scope>
</reference>
<evidence type="ECO:0000259" key="2">
    <source>
        <dbReference type="Pfam" id="PF11707"/>
    </source>
</evidence>
<dbReference type="Proteomes" id="UP001314263">
    <property type="component" value="Unassembled WGS sequence"/>
</dbReference>
<feature type="region of interest" description="Disordered" evidence="1">
    <location>
        <begin position="2178"/>
        <end position="2204"/>
    </location>
</feature>
<evidence type="ECO:0000259" key="3">
    <source>
        <dbReference type="Pfam" id="PF16201"/>
    </source>
</evidence>
<dbReference type="InterPro" id="IPR039844">
    <property type="entry name" value="URB1"/>
</dbReference>
<dbReference type="PANTHER" id="PTHR13500:SF0">
    <property type="entry name" value="NUCLEOLAR PRE-RIBOSOMAL-ASSOCIATED PROTEIN 1"/>
    <property type="match status" value="1"/>
</dbReference>
<dbReference type="PANTHER" id="PTHR13500">
    <property type="entry name" value="NUCLEOLAR PRERIBOSOMAL-ASSOCIATED PROTEIN 1"/>
    <property type="match status" value="1"/>
</dbReference>
<comment type="caution">
    <text evidence="4">The sequence shown here is derived from an EMBL/GenBank/DDBJ whole genome shotgun (WGS) entry which is preliminary data.</text>
</comment>
<protein>
    <recommendedName>
        <fullName evidence="6">Non-specific serine/threonine protein kinase</fullName>
    </recommendedName>
</protein>
<feature type="region of interest" description="Disordered" evidence="1">
    <location>
        <begin position="858"/>
        <end position="935"/>
    </location>
</feature>